<evidence type="ECO:0000313" key="3">
    <source>
        <dbReference type="EMBL" id="WUP52737.1"/>
    </source>
</evidence>
<protein>
    <recommendedName>
        <fullName evidence="6">Secreted protein</fullName>
    </recommendedName>
</protein>
<gene>
    <name evidence="2" type="ORF">D7I43_28465</name>
    <name evidence="3" type="ORF">OG994_14995</name>
</gene>
<keyword evidence="5" id="KW-1185">Reference proteome</keyword>
<name>A0A420ETE6_9ACTN</name>
<dbReference type="Proteomes" id="UP000285744">
    <property type="component" value="Unassembled WGS sequence"/>
</dbReference>
<feature type="signal peptide" evidence="1">
    <location>
        <begin position="1"/>
        <end position="31"/>
    </location>
</feature>
<evidence type="ECO:0000313" key="2">
    <source>
        <dbReference type="EMBL" id="RKF23945.1"/>
    </source>
</evidence>
<organism evidence="2 4">
    <name type="scientific">Micromonospora globbae</name>
    <dbReference type="NCBI Taxonomy" id="1894969"/>
    <lineage>
        <taxon>Bacteria</taxon>
        <taxon>Bacillati</taxon>
        <taxon>Actinomycetota</taxon>
        <taxon>Actinomycetes</taxon>
        <taxon>Micromonosporales</taxon>
        <taxon>Micromonosporaceae</taxon>
        <taxon>Micromonospora</taxon>
    </lineage>
</organism>
<dbReference type="EMBL" id="RAQQ01000029">
    <property type="protein sequence ID" value="RKF23945.1"/>
    <property type="molecule type" value="Genomic_DNA"/>
</dbReference>
<accession>A0A420ETE6</accession>
<evidence type="ECO:0000313" key="4">
    <source>
        <dbReference type="Proteomes" id="UP000285744"/>
    </source>
</evidence>
<evidence type="ECO:0000313" key="5">
    <source>
        <dbReference type="Proteomes" id="UP001432190"/>
    </source>
</evidence>
<feature type="chain" id="PRO_5038407284" description="Secreted protein" evidence="1">
    <location>
        <begin position="32"/>
        <end position="167"/>
    </location>
</feature>
<dbReference type="AlphaFoldDB" id="A0A420ETE6"/>
<evidence type="ECO:0000256" key="1">
    <source>
        <dbReference type="SAM" id="SignalP"/>
    </source>
</evidence>
<dbReference type="RefSeq" id="WP_120331675.1">
    <property type="nucleotide sequence ID" value="NZ_CP108084.1"/>
</dbReference>
<reference evidence="3" key="2">
    <citation type="submission" date="2022-10" db="EMBL/GenBank/DDBJ databases">
        <title>The complete genomes of actinobacterial strains from the NBC collection.</title>
        <authorList>
            <person name="Joergensen T.S."/>
            <person name="Alvarez Arevalo M."/>
            <person name="Sterndorff E.B."/>
            <person name="Faurdal D."/>
            <person name="Vuksanovic O."/>
            <person name="Mourched A.-S."/>
            <person name="Charusanti P."/>
            <person name="Shaw S."/>
            <person name="Blin K."/>
            <person name="Weber T."/>
        </authorList>
    </citation>
    <scope>NUCLEOTIDE SEQUENCE</scope>
    <source>
        <strain evidence="3">NBC_00256</strain>
    </source>
</reference>
<dbReference type="Proteomes" id="UP001432190">
    <property type="component" value="Chromosome"/>
</dbReference>
<keyword evidence="1" id="KW-0732">Signal</keyword>
<sequence>MTDRRIITASLATVLAGLLAFTAAGTAPAAAAPVPTVGATAATAPVPGSAPGAAAAAAVDYEIDFTTPGTPPDDVVCGDFDWTNSALACWEPYGDVVWVLSYGSQAVGWWWNYRGGALYRQGKCVNNHGDWGYCNKNMYEGSEVRFRACTSADQVDRECSAIVRTTT</sequence>
<evidence type="ECO:0008006" key="6">
    <source>
        <dbReference type="Google" id="ProtNLM"/>
    </source>
</evidence>
<reference evidence="2 4" key="1">
    <citation type="journal article" date="2018" name="Int. J. Syst. Evol. Microbiol.">
        <title>Micromonospora globbae sp. nov., an endophytic actinomycete isolated from roots of Globba winitii C. H. Wright.</title>
        <authorList>
            <person name="Kuncharoen N."/>
            <person name="Pittayakhajonwut P."/>
            <person name="Tanasupawat S."/>
        </authorList>
    </citation>
    <scope>NUCLEOTIDE SEQUENCE [LARGE SCALE GENOMIC DNA]</scope>
    <source>
        <strain evidence="2 4">WPS1-2</strain>
    </source>
</reference>
<proteinExistence type="predicted"/>
<dbReference type="OrthoDB" id="4247493at2"/>
<dbReference type="EMBL" id="CP108084">
    <property type="protein sequence ID" value="WUP52737.1"/>
    <property type="molecule type" value="Genomic_DNA"/>
</dbReference>